<proteinExistence type="predicted"/>
<feature type="transmembrane region" description="Helical" evidence="1">
    <location>
        <begin position="94"/>
        <end position="114"/>
    </location>
</feature>
<keyword evidence="1" id="KW-1133">Transmembrane helix</keyword>
<reference evidence="2" key="1">
    <citation type="submission" date="2021-01" db="EMBL/GenBank/DDBJ databases">
        <authorList>
            <person name="Corre E."/>
            <person name="Pelletier E."/>
            <person name="Niang G."/>
            <person name="Scheremetjew M."/>
            <person name="Finn R."/>
            <person name="Kale V."/>
            <person name="Holt S."/>
            <person name="Cochrane G."/>
            <person name="Meng A."/>
            <person name="Brown T."/>
            <person name="Cohen L."/>
        </authorList>
    </citation>
    <scope>NUCLEOTIDE SEQUENCE</scope>
    <source>
        <strain evidence="2">CCMP2222</strain>
    </source>
</reference>
<gene>
    <name evidence="2" type="ORF">AAND1436_LOCUS35634</name>
</gene>
<organism evidence="2">
    <name type="scientific">Alexandrium andersonii</name>
    <dbReference type="NCBI Taxonomy" id="327968"/>
    <lineage>
        <taxon>Eukaryota</taxon>
        <taxon>Sar</taxon>
        <taxon>Alveolata</taxon>
        <taxon>Dinophyceae</taxon>
        <taxon>Gonyaulacales</taxon>
        <taxon>Pyrocystaceae</taxon>
        <taxon>Alexandrium</taxon>
    </lineage>
</organism>
<feature type="transmembrane region" description="Helical" evidence="1">
    <location>
        <begin position="62"/>
        <end position="82"/>
    </location>
</feature>
<protein>
    <submittedName>
        <fullName evidence="2">Uncharacterized protein</fullName>
    </submittedName>
</protein>
<dbReference type="AlphaFoldDB" id="A0A7S2MNR8"/>
<name>A0A7S2MNR8_9DINO</name>
<feature type="transmembrane region" description="Helical" evidence="1">
    <location>
        <begin position="21"/>
        <end position="42"/>
    </location>
</feature>
<keyword evidence="1" id="KW-0812">Transmembrane</keyword>
<evidence type="ECO:0000256" key="1">
    <source>
        <dbReference type="SAM" id="Phobius"/>
    </source>
</evidence>
<evidence type="ECO:0000313" key="2">
    <source>
        <dbReference type="EMBL" id="CAD9493860.1"/>
    </source>
</evidence>
<feature type="transmembrane region" description="Helical" evidence="1">
    <location>
        <begin position="141"/>
        <end position="162"/>
    </location>
</feature>
<sequence length="244" mass="26428">MAQDTSCQPVTTFCCGCPLDLGIQIVLAIHLGVCFFYSYTTFSNVVLEQPTLGYHISPEAQAFNTGFALATLPFIISGWSGVKYHIEVHLRIYLYWLVLTFGLDLVFVAIKFYLQSCARLPEFLVGADGVGGSFACGAMRISSFVLLVLYLTLMGYCIFVVWSRCQQLQFSSSESDFAALVGTVKGVEPQHLSGLFGTGPRPSKPEAIEYASLASLPFGGGANIFGGRCHDTNFPPRTSLNAAA</sequence>
<accession>A0A7S2MNR8</accession>
<dbReference type="EMBL" id="HBGQ01074401">
    <property type="protein sequence ID" value="CAD9493860.1"/>
    <property type="molecule type" value="Transcribed_RNA"/>
</dbReference>
<keyword evidence="1" id="KW-0472">Membrane</keyword>